<dbReference type="PANTHER" id="PTHR12725:SF117">
    <property type="entry name" value="HALOACID DEHALOGENASE-LIKE HYDROLASE"/>
    <property type="match status" value="1"/>
</dbReference>
<dbReference type="Pfam" id="PF00702">
    <property type="entry name" value="Hydrolase"/>
    <property type="match status" value="1"/>
</dbReference>
<dbReference type="SUPFAM" id="SSF56784">
    <property type="entry name" value="HAD-like"/>
    <property type="match status" value="1"/>
</dbReference>
<dbReference type="Gene3D" id="3.40.50.1000">
    <property type="entry name" value="HAD superfamily/HAD-like"/>
    <property type="match status" value="1"/>
</dbReference>
<dbReference type="GO" id="GO:0016787">
    <property type="term" value="F:hydrolase activity"/>
    <property type="evidence" value="ECO:0007669"/>
    <property type="project" value="UniProtKB-KW"/>
</dbReference>
<dbReference type="eggNOG" id="KOG3109">
    <property type="taxonomic scope" value="Eukaryota"/>
</dbReference>
<protein>
    <submittedName>
        <fullName evidence="1">Haloacid dehalogenase-like hydrolase</fullName>
    </submittedName>
</protein>
<dbReference type="InterPro" id="IPR010237">
    <property type="entry name" value="Pyr-5-nucltdase"/>
</dbReference>
<dbReference type="EMBL" id="KZ155774">
    <property type="protein sequence ID" value="OUS48380.1"/>
    <property type="molecule type" value="Genomic_DNA"/>
</dbReference>
<proteinExistence type="predicted"/>
<organism evidence="1">
    <name type="scientific">Ostreococcus tauri</name>
    <name type="common">Marine green alga</name>
    <dbReference type="NCBI Taxonomy" id="70448"/>
    <lineage>
        <taxon>Eukaryota</taxon>
        <taxon>Viridiplantae</taxon>
        <taxon>Chlorophyta</taxon>
        <taxon>Mamiellophyceae</taxon>
        <taxon>Mamiellales</taxon>
        <taxon>Bathycoccaceae</taxon>
        <taxon>Ostreococcus</taxon>
    </lineage>
</organism>
<dbReference type="SFLD" id="SFLDG01129">
    <property type="entry name" value="C1.5:_HAD__Beta-PGM__Phosphata"/>
    <property type="match status" value="1"/>
</dbReference>
<name>A0A1Y5IFM3_OSTTA</name>
<dbReference type="InterPro" id="IPR023214">
    <property type="entry name" value="HAD_sf"/>
</dbReference>
<dbReference type="InterPro" id="IPR036412">
    <property type="entry name" value="HAD-like_sf"/>
</dbReference>
<sequence>MRARVAKALARAPVRRSVTARACRTRARASNRIDVLVFDLDGVLYDGANGYLERVRSRQRTFLMERYGMSEEEARETRERAFGRASQAWKGLRDLGFDVGTQDEFTAYCRSGVEEFLSYDEVLESVIRKMPHRKCVFTNTSETQGLNALRCLKLDPEQSDVFEQVFGGVFTAPVCKPQKEAFEKVLAHLGDVDPRRCVMFEDSVKNLKTAKELGMKTVFIKTRGEEPSVEDLAQFDVAIDSLHDVDTLMEKMPELFEL</sequence>
<dbReference type="AlphaFoldDB" id="A0A1Y5IFM3"/>
<reference evidence="1" key="1">
    <citation type="submission" date="2017-04" db="EMBL/GenBank/DDBJ databases">
        <title>Population genomics of picophytoplankton unveils novel chromosome hypervariability.</title>
        <authorList>
            <consortium name="DOE Joint Genome Institute"/>
            <person name="Blanc-Mathieu R."/>
            <person name="Krasovec M."/>
            <person name="Hebrard M."/>
            <person name="Yau S."/>
            <person name="Desgranges E."/>
            <person name="Martin J."/>
            <person name="Schackwitz W."/>
            <person name="Kuo A."/>
            <person name="Salin G."/>
            <person name="Donnadieu C."/>
            <person name="Desdevises Y."/>
            <person name="Sanchez-Ferandin S."/>
            <person name="Moreau H."/>
            <person name="Rivals E."/>
            <person name="Grigoriev I.V."/>
            <person name="Grimsley N."/>
            <person name="Eyre-Walker A."/>
            <person name="Piganeau G."/>
        </authorList>
    </citation>
    <scope>NUCLEOTIDE SEQUENCE [LARGE SCALE GENOMIC DNA]</scope>
    <source>
        <strain evidence="1">RCC 1115</strain>
    </source>
</reference>
<evidence type="ECO:0000313" key="1">
    <source>
        <dbReference type="EMBL" id="OUS48380.1"/>
    </source>
</evidence>
<dbReference type="NCBIfam" id="TIGR01509">
    <property type="entry name" value="HAD-SF-IA-v3"/>
    <property type="match status" value="1"/>
</dbReference>
<keyword evidence="1" id="KW-0378">Hydrolase</keyword>
<dbReference type="PANTHER" id="PTHR12725">
    <property type="entry name" value="HALOACID DEHALOGENASE-LIKE HYDROLASE"/>
    <property type="match status" value="1"/>
</dbReference>
<accession>A0A1Y5IFM3</accession>
<dbReference type="SFLD" id="SFLDG01132">
    <property type="entry name" value="C1.5.3:_5'-Nucleotidase_Like"/>
    <property type="match status" value="1"/>
</dbReference>
<dbReference type="Proteomes" id="UP000195557">
    <property type="component" value="Unassembled WGS sequence"/>
</dbReference>
<dbReference type="SFLD" id="SFLDS00003">
    <property type="entry name" value="Haloacid_Dehalogenase"/>
    <property type="match status" value="1"/>
</dbReference>
<dbReference type="InterPro" id="IPR006439">
    <property type="entry name" value="HAD-SF_hydro_IA"/>
</dbReference>
<gene>
    <name evidence="1" type="ORF">BE221DRAFT_172017</name>
</gene>